<evidence type="ECO:0000313" key="21">
    <source>
        <dbReference type="EMBL" id="MVB07085.1"/>
    </source>
</evidence>
<dbReference type="Proteomes" id="UP000462449">
    <property type="component" value="Unassembled WGS sequence"/>
</dbReference>
<keyword evidence="9" id="KW-0418">Kinase</keyword>
<keyword evidence="5 14" id="KW-0597">Phosphoprotein</keyword>
<dbReference type="InterPro" id="IPR011620">
    <property type="entry name" value="Sig_transdc_His_kinase_LytS_TM"/>
</dbReference>
<dbReference type="SMART" id="SM00086">
    <property type="entry name" value="PAC"/>
    <property type="match status" value="2"/>
</dbReference>
<keyword evidence="7 15" id="KW-0812">Transmembrane</keyword>
<dbReference type="InterPro" id="IPR004358">
    <property type="entry name" value="Sig_transdc_His_kin-like_C"/>
</dbReference>
<evidence type="ECO:0000256" key="2">
    <source>
        <dbReference type="ARBA" id="ARBA00004651"/>
    </source>
</evidence>
<dbReference type="PROSITE" id="PS50113">
    <property type="entry name" value="PAC"/>
    <property type="match status" value="2"/>
</dbReference>
<dbReference type="CDD" id="cd00130">
    <property type="entry name" value="PAS"/>
    <property type="match status" value="2"/>
</dbReference>
<organism evidence="20 23">
    <name type="scientific">Labilibaculum euxinus</name>
    <dbReference type="NCBI Taxonomy" id="2686357"/>
    <lineage>
        <taxon>Bacteria</taxon>
        <taxon>Pseudomonadati</taxon>
        <taxon>Bacteroidota</taxon>
        <taxon>Bacteroidia</taxon>
        <taxon>Marinilabiliales</taxon>
        <taxon>Marinifilaceae</taxon>
        <taxon>Labilibaculum</taxon>
    </lineage>
</organism>
<feature type="transmembrane region" description="Helical" evidence="15">
    <location>
        <begin position="70"/>
        <end position="91"/>
    </location>
</feature>
<dbReference type="PANTHER" id="PTHR43711">
    <property type="entry name" value="TWO-COMPONENT HISTIDINE KINASE"/>
    <property type="match status" value="1"/>
</dbReference>
<dbReference type="Pfam" id="PF13426">
    <property type="entry name" value="PAS_9"/>
    <property type="match status" value="1"/>
</dbReference>
<dbReference type="InterPro" id="IPR036890">
    <property type="entry name" value="HATPase_C_sf"/>
</dbReference>
<dbReference type="SUPFAM" id="SSF47384">
    <property type="entry name" value="Homodimeric domain of signal transducing histidine kinase"/>
    <property type="match status" value="1"/>
</dbReference>
<feature type="domain" description="PAS" evidence="18">
    <location>
        <begin position="329"/>
        <end position="396"/>
    </location>
</feature>
<evidence type="ECO:0000313" key="20">
    <source>
        <dbReference type="EMBL" id="MUP37880.1"/>
    </source>
</evidence>
<dbReference type="InterPro" id="IPR000700">
    <property type="entry name" value="PAS-assoc_C"/>
</dbReference>
<dbReference type="Pfam" id="PF00072">
    <property type="entry name" value="Response_reg"/>
    <property type="match status" value="1"/>
</dbReference>
<feature type="modified residue" description="4-aspartylphosphate" evidence="14">
    <location>
        <position position="767"/>
    </location>
</feature>
<dbReference type="SMART" id="SM00387">
    <property type="entry name" value="HATPase_c"/>
    <property type="match status" value="1"/>
</dbReference>
<dbReference type="InterPro" id="IPR050736">
    <property type="entry name" value="Sensor_HK_Regulatory"/>
</dbReference>
<feature type="domain" description="PAC" evidence="19">
    <location>
        <begin position="276"/>
        <end position="328"/>
    </location>
</feature>
<dbReference type="FunFam" id="1.10.287.130:FF:000002">
    <property type="entry name" value="Two-component osmosensing histidine kinase"/>
    <property type="match status" value="1"/>
</dbReference>
<evidence type="ECO:0000256" key="15">
    <source>
        <dbReference type="SAM" id="Phobius"/>
    </source>
</evidence>
<dbReference type="RefSeq" id="WP_156195649.1">
    <property type="nucleotide sequence ID" value="NZ_QTZN02000016.1"/>
</dbReference>
<evidence type="ECO:0000259" key="17">
    <source>
        <dbReference type="PROSITE" id="PS50110"/>
    </source>
</evidence>
<dbReference type="PROSITE" id="PS50109">
    <property type="entry name" value="HIS_KIN"/>
    <property type="match status" value="1"/>
</dbReference>
<dbReference type="SMART" id="SM00091">
    <property type="entry name" value="PAS"/>
    <property type="match status" value="2"/>
</dbReference>
<dbReference type="Pfam" id="PF02518">
    <property type="entry name" value="HATPase_c"/>
    <property type="match status" value="1"/>
</dbReference>
<keyword evidence="11 15" id="KW-1133">Transmembrane helix</keyword>
<feature type="transmembrane region" description="Helical" evidence="15">
    <location>
        <begin position="40"/>
        <end position="58"/>
    </location>
</feature>
<dbReference type="SUPFAM" id="SSF52172">
    <property type="entry name" value="CheY-like"/>
    <property type="match status" value="1"/>
</dbReference>
<reference evidence="20 23" key="2">
    <citation type="submission" date="2019-12" db="EMBL/GenBank/DDBJ databases">
        <title>Draft genome sequence of Labilibaculum sp. strain 44 isolated from deep waters of Black Sea.</title>
        <authorList>
            <person name="Yadav S."/>
            <person name="Villanueva L."/>
        </authorList>
    </citation>
    <scope>NUCLEOTIDE SEQUENCE [LARGE SCALE GENOMIC DNA]</scope>
    <source>
        <strain evidence="20 23">44</strain>
    </source>
</reference>
<evidence type="ECO:0000256" key="1">
    <source>
        <dbReference type="ARBA" id="ARBA00000085"/>
    </source>
</evidence>
<reference evidence="21 22" key="1">
    <citation type="submission" date="2019-11" db="EMBL/GenBank/DDBJ databases">
        <title>Draft genome sequence of Labilibaculum sp. strain SYP isolated from Black Sea.</title>
        <authorList>
            <person name="Yadav S."/>
            <person name="Villanueva L."/>
        </authorList>
    </citation>
    <scope>NUCLEOTIDE SEQUENCE [LARGE SCALE GENOMIC DNA]</scope>
    <source>
        <strain evidence="21 22">44</strain>
    </source>
</reference>
<comment type="subcellular location">
    <subcellularLocation>
        <location evidence="2">Cell membrane</location>
        <topology evidence="2">Multi-pass membrane protein</topology>
    </subcellularLocation>
</comment>
<feature type="transmembrane region" description="Helical" evidence="15">
    <location>
        <begin position="6"/>
        <end position="28"/>
    </location>
</feature>
<evidence type="ECO:0000256" key="11">
    <source>
        <dbReference type="ARBA" id="ARBA00022989"/>
    </source>
</evidence>
<evidence type="ECO:0000256" key="4">
    <source>
        <dbReference type="ARBA" id="ARBA00022475"/>
    </source>
</evidence>
<dbReference type="Gene3D" id="3.40.50.2300">
    <property type="match status" value="1"/>
</dbReference>
<evidence type="ECO:0000256" key="9">
    <source>
        <dbReference type="ARBA" id="ARBA00022777"/>
    </source>
</evidence>
<dbReference type="InterPro" id="IPR003661">
    <property type="entry name" value="HisK_dim/P_dom"/>
</dbReference>
<dbReference type="InterPro" id="IPR005467">
    <property type="entry name" value="His_kinase_dom"/>
</dbReference>
<feature type="transmembrane region" description="Helical" evidence="15">
    <location>
        <begin position="103"/>
        <end position="121"/>
    </location>
</feature>
<dbReference type="EMBL" id="QTZN02000016">
    <property type="protein sequence ID" value="MVB07085.1"/>
    <property type="molecule type" value="Genomic_DNA"/>
</dbReference>
<evidence type="ECO:0000256" key="12">
    <source>
        <dbReference type="ARBA" id="ARBA00023012"/>
    </source>
</evidence>
<dbReference type="InterPro" id="IPR001789">
    <property type="entry name" value="Sig_transdc_resp-reg_receiver"/>
</dbReference>
<evidence type="ECO:0000256" key="6">
    <source>
        <dbReference type="ARBA" id="ARBA00022679"/>
    </source>
</evidence>
<dbReference type="OrthoDB" id="9796457at2"/>
<comment type="catalytic activity">
    <reaction evidence="1">
        <text>ATP + protein L-histidine = ADP + protein N-phospho-L-histidine.</text>
        <dbReference type="EC" id="2.7.13.3"/>
    </reaction>
</comment>
<dbReference type="Proteomes" id="UP000285951">
    <property type="component" value="Unassembled WGS sequence"/>
</dbReference>
<keyword evidence="12" id="KW-0902">Two-component regulatory system</keyword>
<feature type="domain" description="PAC" evidence="19">
    <location>
        <begin position="398"/>
        <end position="455"/>
    </location>
</feature>
<dbReference type="InterPro" id="IPR003594">
    <property type="entry name" value="HATPase_dom"/>
</dbReference>
<dbReference type="PANTHER" id="PTHR43711:SF31">
    <property type="entry name" value="HISTIDINE KINASE"/>
    <property type="match status" value="1"/>
</dbReference>
<keyword evidence="13 15" id="KW-0472">Membrane</keyword>
<dbReference type="Gene3D" id="3.30.450.20">
    <property type="entry name" value="PAS domain"/>
    <property type="match status" value="2"/>
</dbReference>
<keyword evidence="8" id="KW-0547">Nucleotide-binding</keyword>
<dbReference type="Pfam" id="PF00512">
    <property type="entry name" value="HisKA"/>
    <property type="match status" value="1"/>
</dbReference>
<keyword evidence="6" id="KW-0808">Transferase</keyword>
<dbReference type="PRINTS" id="PR00344">
    <property type="entry name" value="BCTRLSENSOR"/>
</dbReference>
<dbReference type="Pfam" id="PF07694">
    <property type="entry name" value="5TM-5TMR_LYT"/>
    <property type="match status" value="1"/>
</dbReference>
<dbReference type="InterPro" id="IPR036097">
    <property type="entry name" value="HisK_dim/P_sf"/>
</dbReference>
<dbReference type="GO" id="GO:0000155">
    <property type="term" value="F:phosphorelay sensor kinase activity"/>
    <property type="evidence" value="ECO:0007669"/>
    <property type="project" value="InterPro"/>
</dbReference>
<evidence type="ECO:0000256" key="14">
    <source>
        <dbReference type="PROSITE-ProRule" id="PRU00169"/>
    </source>
</evidence>
<feature type="domain" description="PAS" evidence="18">
    <location>
        <begin position="202"/>
        <end position="244"/>
    </location>
</feature>
<evidence type="ECO:0000256" key="13">
    <source>
        <dbReference type="ARBA" id="ARBA00023136"/>
    </source>
</evidence>
<sequence>MNNSMFLSLIQNTAILLSFSMLYDYLWVRRTGLKSIWEQLLAGGIVGAIGVVLMLSSWEMATGVVFDTRSVILSISGLFFGVIPTIIAILITGTYRFILGGEGMFMGIAVIISSGVIGILWKQIWTKIGVKSYWLKYLLLGVAVHLTMISCSVFLPSEKTMPTLLQISWPLLTIYPLGNMLLGLFMNRQLQNRANKIALSRTKEKYSRLYESMNDAFVVLDMDANVIEFNTAFKEMLGYSSDELPHMNCHDLTPLKWLEFDQKIMEDEVLVSGSSRVYEKECIRKDGSLIPVELRIYLLKDEKGKPKGFWAMVRDISLRKNAMALVENERAHLKILIETVPEMIWLKDPKGIYLSCNRNFEKFNGLKGNALIGKSDYDFYPREIADFYWEKDLEVLNSAKSVRFTNWAVSATSGNRLLTETIKTPMHDVEGKLIGVLGVSRDITDIKLAERELLKAKEKAEESDKLKSIFLANMSHEIRTPMNAIMGFSELLVDSELDDAEKSQYINIIQNSGNRLLQLIDDIVDISKLELDQVAVHRVETNLHELFVSSIEVVKRGVLLESKPNIELVLNLPEEYERLSVFTDSNRFHQILDNLLNNAIKFSEVGKVEVGYNFKEYLSQTVIEVYVKDEGCGIPKNRHDIIFKRFRQGDEEQFTDGTGLGLSISKGLVELLGGEIRFESIVGKGSTFYFTLPYSKNETIGADDSQVVTRTKSMGRKSVLIAEEDYNSFLYLQKLFDGEDVTVSHASNENIMINMLNELMPDLLILDMNIYSKSTKDCLALIKNRNQDTKVIAQAAYTMKGEEERCIEAGCHGYIAMPITKDDFLTEVKRVLN</sequence>
<evidence type="ECO:0000256" key="10">
    <source>
        <dbReference type="ARBA" id="ARBA00022840"/>
    </source>
</evidence>
<evidence type="ECO:0000256" key="8">
    <source>
        <dbReference type="ARBA" id="ARBA00022741"/>
    </source>
</evidence>
<dbReference type="InterPro" id="IPR013656">
    <property type="entry name" value="PAS_4"/>
</dbReference>
<dbReference type="GO" id="GO:0005524">
    <property type="term" value="F:ATP binding"/>
    <property type="evidence" value="ECO:0007669"/>
    <property type="project" value="UniProtKB-KW"/>
</dbReference>
<comment type="caution">
    <text evidence="20">The sequence shown here is derived from an EMBL/GenBank/DDBJ whole genome shotgun (WGS) entry which is preliminary data.</text>
</comment>
<dbReference type="GO" id="GO:0071555">
    <property type="term" value="P:cell wall organization"/>
    <property type="evidence" value="ECO:0007669"/>
    <property type="project" value="InterPro"/>
</dbReference>
<dbReference type="Gene3D" id="1.10.287.130">
    <property type="match status" value="1"/>
</dbReference>
<evidence type="ECO:0000313" key="22">
    <source>
        <dbReference type="Proteomes" id="UP000285951"/>
    </source>
</evidence>
<name>A0A7M4D5F1_9BACT</name>
<dbReference type="PROSITE" id="PS50110">
    <property type="entry name" value="RESPONSE_REGULATORY"/>
    <property type="match status" value="1"/>
</dbReference>
<keyword evidence="4" id="KW-1003">Cell membrane</keyword>
<evidence type="ECO:0000313" key="23">
    <source>
        <dbReference type="Proteomes" id="UP000462449"/>
    </source>
</evidence>
<dbReference type="SUPFAM" id="SSF55785">
    <property type="entry name" value="PYP-like sensor domain (PAS domain)"/>
    <property type="match status" value="2"/>
</dbReference>
<dbReference type="GO" id="GO:0005886">
    <property type="term" value="C:plasma membrane"/>
    <property type="evidence" value="ECO:0007669"/>
    <property type="project" value="UniProtKB-SubCell"/>
</dbReference>
<protein>
    <recommendedName>
        <fullName evidence="3">histidine kinase</fullName>
        <ecNumber evidence="3">2.7.13.3</ecNumber>
    </recommendedName>
</protein>
<dbReference type="InterPro" id="IPR001610">
    <property type="entry name" value="PAC"/>
</dbReference>
<dbReference type="SMART" id="SM00448">
    <property type="entry name" value="REC"/>
    <property type="match status" value="1"/>
</dbReference>
<proteinExistence type="predicted"/>
<evidence type="ECO:0000256" key="7">
    <source>
        <dbReference type="ARBA" id="ARBA00022692"/>
    </source>
</evidence>
<feature type="domain" description="Histidine kinase" evidence="16">
    <location>
        <begin position="473"/>
        <end position="696"/>
    </location>
</feature>
<gene>
    <name evidence="21" type="ORF">DWB62_008655</name>
    <name evidence="20" type="ORF">GNY23_08655</name>
</gene>
<dbReference type="CDD" id="cd00082">
    <property type="entry name" value="HisKA"/>
    <property type="match status" value="1"/>
</dbReference>
<dbReference type="EMBL" id="WOTW01000016">
    <property type="protein sequence ID" value="MUP37880.1"/>
    <property type="molecule type" value="Genomic_DNA"/>
</dbReference>
<feature type="domain" description="Response regulatory" evidence="17">
    <location>
        <begin position="718"/>
        <end position="832"/>
    </location>
</feature>
<evidence type="ECO:0000256" key="5">
    <source>
        <dbReference type="ARBA" id="ARBA00022553"/>
    </source>
</evidence>
<dbReference type="Pfam" id="PF08448">
    <property type="entry name" value="PAS_4"/>
    <property type="match status" value="1"/>
</dbReference>
<keyword evidence="22" id="KW-1185">Reference proteome</keyword>
<dbReference type="PROSITE" id="PS50112">
    <property type="entry name" value="PAS"/>
    <property type="match status" value="2"/>
</dbReference>
<dbReference type="SUPFAM" id="SSF55874">
    <property type="entry name" value="ATPase domain of HSP90 chaperone/DNA topoisomerase II/histidine kinase"/>
    <property type="match status" value="1"/>
</dbReference>
<dbReference type="EC" id="2.7.13.3" evidence="3"/>
<feature type="transmembrane region" description="Helical" evidence="15">
    <location>
        <begin position="133"/>
        <end position="155"/>
    </location>
</feature>
<dbReference type="Gene3D" id="3.30.565.10">
    <property type="entry name" value="Histidine kinase-like ATPase, C-terminal domain"/>
    <property type="match status" value="1"/>
</dbReference>
<evidence type="ECO:0000259" key="16">
    <source>
        <dbReference type="PROSITE" id="PS50109"/>
    </source>
</evidence>
<dbReference type="InterPro" id="IPR011006">
    <property type="entry name" value="CheY-like_superfamily"/>
</dbReference>
<dbReference type="AlphaFoldDB" id="A0A7M4D5F1"/>
<dbReference type="InterPro" id="IPR035965">
    <property type="entry name" value="PAS-like_dom_sf"/>
</dbReference>
<evidence type="ECO:0000259" key="19">
    <source>
        <dbReference type="PROSITE" id="PS50113"/>
    </source>
</evidence>
<keyword evidence="10" id="KW-0067">ATP-binding</keyword>
<dbReference type="SMART" id="SM00388">
    <property type="entry name" value="HisKA"/>
    <property type="match status" value="1"/>
</dbReference>
<dbReference type="NCBIfam" id="TIGR00229">
    <property type="entry name" value="sensory_box"/>
    <property type="match status" value="2"/>
</dbReference>
<evidence type="ECO:0000256" key="3">
    <source>
        <dbReference type="ARBA" id="ARBA00012438"/>
    </source>
</evidence>
<evidence type="ECO:0000259" key="18">
    <source>
        <dbReference type="PROSITE" id="PS50112"/>
    </source>
</evidence>
<accession>A0A7M4D5F1</accession>
<dbReference type="InterPro" id="IPR000014">
    <property type="entry name" value="PAS"/>
</dbReference>